<proteinExistence type="inferred from homology"/>
<sequence length="154" mass="17333">MARNRLRNEKDKKRGFKGIAPDDFAYWDPYYIDSEPVQRFKKDVEVYDALDEGLTTESTSTAQGVDPEIGPAIALTCVFGAAFIILPFFVRKGPNRGLTQCSIMLTVFCMWIFWVTVYIGQMNPLMGPRLENTSVAWIAHKLGNQVERSSNGSS</sequence>
<dbReference type="GO" id="GO:0033179">
    <property type="term" value="C:proton-transporting V-type ATPase, V0 domain"/>
    <property type="evidence" value="ECO:0007669"/>
    <property type="project" value="InterPro"/>
</dbReference>
<evidence type="ECO:0000256" key="7">
    <source>
        <dbReference type="ARBA" id="ARBA00023065"/>
    </source>
</evidence>
<keyword evidence="6 9" id="KW-1133">Transmembrane helix</keyword>
<dbReference type="Proteomes" id="UP000663880">
    <property type="component" value="Unassembled WGS sequence"/>
</dbReference>
<keyword evidence="7" id="KW-0406">Ion transport</keyword>
<evidence type="ECO:0000256" key="6">
    <source>
        <dbReference type="ARBA" id="ARBA00022989"/>
    </source>
</evidence>
<dbReference type="GO" id="GO:0046961">
    <property type="term" value="F:proton-transporting ATPase activity, rotational mechanism"/>
    <property type="evidence" value="ECO:0007669"/>
    <property type="project" value="InterPro"/>
</dbReference>
<protein>
    <submittedName>
        <fullName evidence="10">Uncharacterized protein</fullName>
    </submittedName>
</protein>
<organism evidence="10 11">
    <name type="scientific">Pieris macdunnoughi</name>
    <dbReference type="NCBI Taxonomy" id="345717"/>
    <lineage>
        <taxon>Eukaryota</taxon>
        <taxon>Metazoa</taxon>
        <taxon>Ecdysozoa</taxon>
        <taxon>Arthropoda</taxon>
        <taxon>Hexapoda</taxon>
        <taxon>Insecta</taxon>
        <taxon>Pterygota</taxon>
        <taxon>Neoptera</taxon>
        <taxon>Endopterygota</taxon>
        <taxon>Lepidoptera</taxon>
        <taxon>Glossata</taxon>
        <taxon>Ditrysia</taxon>
        <taxon>Papilionoidea</taxon>
        <taxon>Pieridae</taxon>
        <taxon>Pierinae</taxon>
        <taxon>Pieris</taxon>
    </lineage>
</organism>
<keyword evidence="11" id="KW-1185">Reference proteome</keyword>
<dbReference type="PANTHER" id="PTHR12263">
    <property type="entry name" value="VACUOLAR ATP SYNTHASE SUBUNIT H"/>
    <property type="match status" value="1"/>
</dbReference>
<dbReference type="GO" id="GO:0012505">
    <property type="term" value="C:endomembrane system"/>
    <property type="evidence" value="ECO:0007669"/>
    <property type="project" value="UniProtKB-SubCell"/>
</dbReference>
<evidence type="ECO:0000256" key="5">
    <source>
        <dbReference type="ARBA" id="ARBA00022781"/>
    </source>
</evidence>
<reference evidence="10" key="1">
    <citation type="submission" date="2021-02" db="EMBL/GenBank/DDBJ databases">
        <authorList>
            <person name="Steward A R."/>
        </authorList>
    </citation>
    <scope>NUCLEOTIDE SEQUENCE</scope>
</reference>
<accession>A0A821LTK4</accession>
<evidence type="ECO:0000256" key="2">
    <source>
        <dbReference type="ARBA" id="ARBA00008328"/>
    </source>
</evidence>
<dbReference type="GO" id="GO:0033181">
    <property type="term" value="C:plasma membrane proton-transporting V-type ATPase complex"/>
    <property type="evidence" value="ECO:0007669"/>
    <property type="project" value="TreeGrafter"/>
</dbReference>
<evidence type="ECO:0000256" key="4">
    <source>
        <dbReference type="ARBA" id="ARBA00022692"/>
    </source>
</evidence>
<dbReference type="Pfam" id="PF05493">
    <property type="entry name" value="ATP_synt_H"/>
    <property type="match status" value="1"/>
</dbReference>
<feature type="transmembrane region" description="Helical" evidence="9">
    <location>
        <begin position="69"/>
        <end position="90"/>
    </location>
</feature>
<comment type="similarity">
    <text evidence="2">Belongs to the V-ATPase e1/e2 subunit family.</text>
</comment>
<dbReference type="AlphaFoldDB" id="A0A821LTK4"/>
<dbReference type="PANTHER" id="PTHR12263:SF0">
    <property type="entry name" value="V-TYPE PROTON ATPASE SUBUNIT"/>
    <property type="match status" value="1"/>
</dbReference>
<evidence type="ECO:0000313" key="11">
    <source>
        <dbReference type="Proteomes" id="UP000663880"/>
    </source>
</evidence>
<comment type="subcellular location">
    <subcellularLocation>
        <location evidence="1">Endomembrane system</location>
        <topology evidence="1">Multi-pass membrane protein</topology>
    </subcellularLocation>
</comment>
<keyword evidence="4 9" id="KW-0812">Transmembrane</keyword>
<evidence type="ECO:0000256" key="3">
    <source>
        <dbReference type="ARBA" id="ARBA00022448"/>
    </source>
</evidence>
<gene>
    <name evidence="10" type="ORF">PMACD_LOCUS1011</name>
</gene>
<keyword evidence="5" id="KW-0375">Hydrogen ion transport</keyword>
<dbReference type="EMBL" id="CAJOBZ010000002">
    <property type="protein sequence ID" value="CAF4756207.1"/>
    <property type="molecule type" value="Genomic_DNA"/>
</dbReference>
<keyword evidence="3" id="KW-0813">Transport</keyword>
<dbReference type="OrthoDB" id="1508846at2759"/>
<evidence type="ECO:0000256" key="9">
    <source>
        <dbReference type="SAM" id="Phobius"/>
    </source>
</evidence>
<evidence type="ECO:0000256" key="8">
    <source>
        <dbReference type="ARBA" id="ARBA00023136"/>
    </source>
</evidence>
<name>A0A821LTK4_9NEOP</name>
<dbReference type="InterPro" id="IPR008389">
    <property type="entry name" value="ATPase_V0-cplx_e1/e2_su"/>
</dbReference>
<comment type="caution">
    <text evidence="10">The sequence shown here is derived from an EMBL/GenBank/DDBJ whole genome shotgun (WGS) entry which is preliminary data.</text>
</comment>
<keyword evidence="8 9" id="KW-0472">Membrane</keyword>
<feature type="transmembrane region" description="Helical" evidence="9">
    <location>
        <begin position="102"/>
        <end position="120"/>
    </location>
</feature>
<evidence type="ECO:0000256" key="1">
    <source>
        <dbReference type="ARBA" id="ARBA00004127"/>
    </source>
</evidence>
<evidence type="ECO:0000313" key="10">
    <source>
        <dbReference type="EMBL" id="CAF4756207.1"/>
    </source>
</evidence>